<name>A0A0E9VPB2_ANGAN</name>
<accession>A0A0E9VPB2</accession>
<evidence type="ECO:0000313" key="1">
    <source>
        <dbReference type="EMBL" id="JAH79856.1"/>
    </source>
</evidence>
<reference evidence="1" key="1">
    <citation type="submission" date="2014-11" db="EMBL/GenBank/DDBJ databases">
        <authorList>
            <person name="Amaro Gonzalez C."/>
        </authorList>
    </citation>
    <scope>NUCLEOTIDE SEQUENCE</scope>
</reference>
<reference evidence="1" key="2">
    <citation type="journal article" date="2015" name="Fish Shellfish Immunol.">
        <title>Early steps in the European eel (Anguilla anguilla)-Vibrio vulnificus interaction in the gills: Role of the RtxA13 toxin.</title>
        <authorList>
            <person name="Callol A."/>
            <person name="Pajuelo D."/>
            <person name="Ebbesson L."/>
            <person name="Teles M."/>
            <person name="MacKenzie S."/>
            <person name="Amaro C."/>
        </authorList>
    </citation>
    <scope>NUCLEOTIDE SEQUENCE</scope>
</reference>
<organism evidence="1">
    <name type="scientific">Anguilla anguilla</name>
    <name type="common">European freshwater eel</name>
    <name type="synonym">Muraena anguilla</name>
    <dbReference type="NCBI Taxonomy" id="7936"/>
    <lineage>
        <taxon>Eukaryota</taxon>
        <taxon>Metazoa</taxon>
        <taxon>Chordata</taxon>
        <taxon>Craniata</taxon>
        <taxon>Vertebrata</taxon>
        <taxon>Euteleostomi</taxon>
        <taxon>Actinopterygii</taxon>
        <taxon>Neopterygii</taxon>
        <taxon>Teleostei</taxon>
        <taxon>Anguilliformes</taxon>
        <taxon>Anguillidae</taxon>
        <taxon>Anguilla</taxon>
    </lineage>
</organism>
<dbReference type="EMBL" id="GBXM01028721">
    <property type="protein sequence ID" value="JAH79856.1"/>
    <property type="molecule type" value="Transcribed_RNA"/>
</dbReference>
<sequence length="36" mass="4283">MKTRLVFDHRTQNQPKPQNIIKQGLQHIIICKQIIT</sequence>
<protein>
    <submittedName>
        <fullName evidence="1">Uncharacterized protein</fullName>
    </submittedName>
</protein>
<dbReference type="AlphaFoldDB" id="A0A0E9VPB2"/>
<proteinExistence type="predicted"/>